<dbReference type="SUPFAM" id="SSF56300">
    <property type="entry name" value="Metallo-dependent phosphatases"/>
    <property type="match status" value="1"/>
</dbReference>
<evidence type="ECO:0000256" key="4">
    <source>
        <dbReference type="ARBA" id="ARBA00025742"/>
    </source>
</evidence>
<dbReference type="GO" id="GO:0046872">
    <property type="term" value="F:metal ion binding"/>
    <property type="evidence" value="ECO:0007669"/>
    <property type="project" value="UniProtKB-KW"/>
</dbReference>
<accession>A0A9X3EMC6</accession>
<comment type="caution">
    <text evidence="6">The sequence shown here is derived from an EMBL/GenBank/DDBJ whole genome shotgun (WGS) entry which is preliminary data.</text>
</comment>
<keyword evidence="1" id="KW-0479">Metal-binding</keyword>
<dbReference type="CDD" id="cd07402">
    <property type="entry name" value="MPP_GpdQ"/>
    <property type="match status" value="1"/>
</dbReference>
<dbReference type="InterPro" id="IPR004843">
    <property type="entry name" value="Calcineurin-like_PHP"/>
</dbReference>
<dbReference type="InterPro" id="IPR026575">
    <property type="entry name" value="GpdQ/CpdA-like"/>
</dbReference>
<dbReference type="GO" id="GO:0004115">
    <property type="term" value="F:3',5'-cyclic-AMP phosphodiesterase activity"/>
    <property type="evidence" value="ECO:0007669"/>
    <property type="project" value="UniProtKB-EC"/>
</dbReference>
<evidence type="ECO:0000313" key="6">
    <source>
        <dbReference type="EMBL" id="MCY0965308.1"/>
    </source>
</evidence>
<dbReference type="NCBIfam" id="NF008359">
    <property type="entry name" value="PRK11148.1"/>
    <property type="match status" value="1"/>
</dbReference>
<comment type="similarity">
    <text evidence="4">Belongs to the cyclic nucleotide phosphodiesterase class-III family.</text>
</comment>
<keyword evidence="3" id="KW-0408">Iron</keyword>
<dbReference type="Proteomes" id="UP001150830">
    <property type="component" value="Unassembled WGS sequence"/>
</dbReference>
<dbReference type="InterPro" id="IPR050884">
    <property type="entry name" value="CNP_phosphodiesterase-III"/>
</dbReference>
<name>A0A9X3EMC6_9GAMM</name>
<gene>
    <name evidence="6" type="primary">cpdA</name>
    <name evidence="6" type="ORF">OUO13_08930</name>
</gene>
<feature type="domain" description="Calcineurin-like phosphoesterase" evidence="5">
    <location>
        <begin position="10"/>
        <end position="199"/>
    </location>
</feature>
<dbReference type="Pfam" id="PF00149">
    <property type="entry name" value="Metallophos"/>
    <property type="match status" value="1"/>
</dbReference>
<protein>
    <submittedName>
        <fullName evidence="6">3',5'-cyclic-AMP phosphodiesterase</fullName>
        <ecNumber evidence="6">3.1.4.53</ecNumber>
    </submittedName>
</protein>
<dbReference type="EMBL" id="JAPNOA010000025">
    <property type="protein sequence ID" value="MCY0965308.1"/>
    <property type="molecule type" value="Genomic_DNA"/>
</dbReference>
<evidence type="ECO:0000256" key="2">
    <source>
        <dbReference type="ARBA" id="ARBA00022801"/>
    </source>
</evidence>
<dbReference type="InterPro" id="IPR029052">
    <property type="entry name" value="Metallo-depent_PP-like"/>
</dbReference>
<dbReference type="Gene3D" id="3.60.21.10">
    <property type="match status" value="1"/>
</dbReference>
<evidence type="ECO:0000256" key="3">
    <source>
        <dbReference type="ARBA" id="ARBA00023004"/>
    </source>
</evidence>
<evidence type="ECO:0000313" key="7">
    <source>
        <dbReference type="Proteomes" id="UP001150830"/>
    </source>
</evidence>
<sequence length="268" mass="30133">MYSLDTDTTLRLIQITDTHLSELEGGHLLGMQTLHSLVCVLDLVQKNHAIVDAMLVTGDLSQDGSIESYKRLQDALGTLPYPSFWLPGNHDEPDAMAVVTSGTRLEERVLRSQHWQVVLLNSRVAGKVYGFLEDSELQILRDALASADGRYSLICFHHHPVDMQSRWIDQIGIRNADALMAVVQQYPHVRVLLWGHVHQESDQLQNGIRLLSTPSTCVQFEPHTENFSVDSVAPGYRWIDLHNDGSISTGVNRVCDIEFEVDYSVKGY</sequence>
<reference evidence="6" key="1">
    <citation type="submission" date="2022-11" db="EMBL/GenBank/DDBJ databases">
        <title>Parathalassolutuus dongxingensis gen. nov., sp. nov., a novel member of family Oceanospirillaceae isolated from a coastal shrimp pond in Guangxi, China.</title>
        <authorList>
            <person name="Chen H."/>
        </authorList>
    </citation>
    <scope>NUCLEOTIDE SEQUENCE</scope>
    <source>
        <strain evidence="6">G-43</strain>
    </source>
</reference>
<dbReference type="PANTHER" id="PTHR42988:SF2">
    <property type="entry name" value="CYCLIC NUCLEOTIDE PHOSPHODIESTERASE CBUA0032-RELATED"/>
    <property type="match status" value="1"/>
</dbReference>
<dbReference type="RefSeq" id="WP_283173519.1">
    <property type="nucleotide sequence ID" value="NZ_JAPNOA010000025.1"/>
</dbReference>
<organism evidence="6 7">
    <name type="scientific">Parathalassolituus penaei</name>
    <dbReference type="NCBI Taxonomy" id="2997323"/>
    <lineage>
        <taxon>Bacteria</taxon>
        <taxon>Pseudomonadati</taxon>
        <taxon>Pseudomonadota</taxon>
        <taxon>Gammaproteobacteria</taxon>
        <taxon>Oceanospirillales</taxon>
        <taxon>Oceanospirillaceae</taxon>
        <taxon>Parathalassolituus</taxon>
    </lineage>
</organism>
<dbReference type="EC" id="3.1.4.53" evidence="6"/>
<keyword evidence="7" id="KW-1185">Reference proteome</keyword>
<dbReference type="AlphaFoldDB" id="A0A9X3EMC6"/>
<evidence type="ECO:0000259" key="5">
    <source>
        <dbReference type="Pfam" id="PF00149"/>
    </source>
</evidence>
<proteinExistence type="inferred from homology"/>
<keyword evidence="2 6" id="KW-0378">Hydrolase</keyword>
<dbReference type="PANTHER" id="PTHR42988">
    <property type="entry name" value="PHOSPHOHYDROLASE"/>
    <property type="match status" value="1"/>
</dbReference>
<evidence type="ECO:0000256" key="1">
    <source>
        <dbReference type="ARBA" id="ARBA00022723"/>
    </source>
</evidence>